<evidence type="ECO:0000256" key="1">
    <source>
        <dbReference type="SAM" id="MobiDB-lite"/>
    </source>
</evidence>
<dbReference type="EMBL" id="CAUYUJ010010558">
    <property type="protein sequence ID" value="CAK0829702.1"/>
    <property type="molecule type" value="Genomic_DNA"/>
</dbReference>
<keyword evidence="3" id="KW-1185">Reference proteome</keyword>
<accession>A0ABN9SCH5</accession>
<evidence type="ECO:0000313" key="2">
    <source>
        <dbReference type="EMBL" id="CAK0829702.1"/>
    </source>
</evidence>
<evidence type="ECO:0000313" key="3">
    <source>
        <dbReference type="Proteomes" id="UP001189429"/>
    </source>
</evidence>
<gene>
    <name evidence="2" type="ORF">PCOR1329_LOCUS28556</name>
</gene>
<feature type="non-terminal residue" evidence="2">
    <location>
        <position position="1"/>
    </location>
</feature>
<feature type="region of interest" description="Disordered" evidence="1">
    <location>
        <begin position="71"/>
        <end position="147"/>
    </location>
</feature>
<feature type="compositionally biased region" description="Polar residues" evidence="1">
    <location>
        <begin position="136"/>
        <end position="147"/>
    </location>
</feature>
<comment type="caution">
    <text evidence="2">The sequence shown here is derived from an EMBL/GenBank/DDBJ whole genome shotgun (WGS) entry which is preliminary data.</text>
</comment>
<name>A0ABN9SCH5_9DINO</name>
<dbReference type="Proteomes" id="UP001189429">
    <property type="component" value="Unassembled WGS sequence"/>
</dbReference>
<sequence length="147" mass="15136">APTGTTTLLGDIAEGSQMLTVWSRAGFSVGDTISLTAADGSTETQAIESVDGEDDSNGILNLKAGLQKAYSDGAAVKKEKSAPSAEKAAEAKGDENADAKAADGGDGDGDKMRWRPSRSLLQPTGRRARAAPPSWCGQQTVSPRATR</sequence>
<organism evidence="2 3">
    <name type="scientific">Prorocentrum cordatum</name>
    <dbReference type="NCBI Taxonomy" id="2364126"/>
    <lineage>
        <taxon>Eukaryota</taxon>
        <taxon>Sar</taxon>
        <taxon>Alveolata</taxon>
        <taxon>Dinophyceae</taxon>
        <taxon>Prorocentrales</taxon>
        <taxon>Prorocentraceae</taxon>
        <taxon>Prorocentrum</taxon>
    </lineage>
</organism>
<feature type="compositionally biased region" description="Basic and acidic residues" evidence="1">
    <location>
        <begin position="75"/>
        <end position="113"/>
    </location>
</feature>
<reference evidence="2" key="1">
    <citation type="submission" date="2023-10" db="EMBL/GenBank/DDBJ databases">
        <authorList>
            <person name="Chen Y."/>
            <person name="Shah S."/>
            <person name="Dougan E. K."/>
            <person name="Thang M."/>
            <person name="Chan C."/>
        </authorList>
    </citation>
    <scope>NUCLEOTIDE SEQUENCE [LARGE SCALE GENOMIC DNA]</scope>
</reference>
<protein>
    <submittedName>
        <fullName evidence="2">Uncharacterized protein</fullName>
    </submittedName>
</protein>
<proteinExistence type="predicted"/>